<evidence type="ECO:0000259" key="2">
    <source>
        <dbReference type="Pfam" id="PF02771"/>
    </source>
</evidence>
<dbReference type="SUPFAM" id="SSF56645">
    <property type="entry name" value="Acyl-CoA dehydrogenase NM domain-like"/>
    <property type="match status" value="1"/>
</dbReference>
<evidence type="ECO:0000256" key="1">
    <source>
        <dbReference type="ARBA" id="ARBA00023002"/>
    </source>
</evidence>
<dbReference type="InterPro" id="IPR013786">
    <property type="entry name" value="AcylCoA_DH/ox_N"/>
</dbReference>
<dbReference type="InterPro" id="IPR046373">
    <property type="entry name" value="Acyl-CoA_Oxase/DH_mid-dom_sf"/>
</dbReference>
<dbReference type="Gene3D" id="1.20.140.10">
    <property type="entry name" value="Butyryl-CoA Dehydrogenase, subunit A, domain 3"/>
    <property type="match status" value="1"/>
</dbReference>
<name>A0ABS5VWY8_9BACT</name>
<reference evidence="4 5" key="1">
    <citation type="submission" date="2021-05" db="EMBL/GenBank/DDBJ databases">
        <title>A Polyphasic approach of four new species of the genus Ohtaekwangia: Ohtaekwangia histidinii sp. nov., Ohtaekwangia cretensis sp. nov., Ohtaekwangia indiensis sp. nov., Ohtaekwangia reichenbachii sp. nov. from diverse environment.</title>
        <authorList>
            <person name="Octaviana S."/>
        </authorList>
    </citation>
    <scope>NUCLEOTIDE SEQUENCE [LARGE SCALE GENOMIC DNA]</scope>
    <source>
        <strain evidence="4 5">PWU20</strain>
    </source>
</reference>
<dbReference type="Pfam" id="PF08028">
    <property type="entry name" value="Acyl-CoA_dh_2"/>
    <property type="match status" value="1"/>
</dbReference>
<accession>A0ABS5VWY8</accession>
<dbReference type="EMBL" id="JAHESD010000070">
    <property type="protein sequence ID" value="MBT1705846.1"/>
    <property type="molecule type" value="Genomic_DNA"/>
</dbReference>
<keyword evidence="1" id="KW-0560">Oxidoreductase</keyword>
<evidence type="ECO:0000259" key="3">
    <source>
        <dbReference type="Pfam" id="PF08028"/>
    </source>
</evidence>
<comment type="caution">
    <text evidence="4">The sequence shown here is derived from an EMBL/GenBank/DDBJ whole genome shotgun (WGS) entry which is preliminary data.</text>
</comment>
<evidence type="ECO:0000313" key="4">
    <source>
        <dbReference type="EMBL" id="MBT1705846.1"/>
    </source>
</evidence>
<proteinExistence type="predicted"/>
<dbReference type="Proteomes" id="UP000772618">
    <property type="component" value="Unassembled WGS sequence"/>
</dbReference>
<dbReference type="InterPro" id="IPR013107">
    <property type="entry name" value="Acyl-CoA_DH_C"/>
</dbReference>
<protein>
    <submittedName>
        <fullName evidence="4">Acyl-CoA dehydrogenase family protein</fullName>
    </submittedName>
</protein>
<feature type="domain" description="Acyl-CoA dehydrogenase/oxidase N-terminal" evidence="2">
    <location>
        <begin position="18"/>
        <end position="89"/>
    </location>
</feature>
<dbReference type="InterPro" id="IPR037069">
    <property type="entry name" value="AcylCoA_DH/ox_N_sf"/>
</dbReference>
<dbReference type="Gene3D" id="1.10.540.10">
    <property type="entry name" value="Acyl-CoA dehydrogenase/oxidase, N-terminal domain"/>
    <property type="match status" value="1"/>
</dbReference>
<gene>
    <name evidence="4" type="ORF">KK060_21325</name>
</gene>
<feature type="domain" description="Acyl-CoA dehydrogenase C-terminal" evidence="3">
    <location>
        <begin position="269"/>
        <end position="362"/>
    </location>
</feature>
<keyword evidence="5" id="KW-1185">Reference proteome</keyword>
<dbReference type="Pfam" id="PF02771">
    <property type="entry name" value="Acyl-CoA_dh_N"/>
    <property type="match status" value="1"/>
</dbReference>
<evidence type="ECO:0000313" key="5">
    <source>
        <dbReference type="Proteomes" id="UP000772618"/>
    </source>
</evidence>
<dbReference type="Gene3D" id="2.40.110.10">
    <property type="entry name" value="Butyryl-CoA Dehydrogenase, subunit A, domain 2"/>
    <property type="match status" value="1"/>
</dbReference>
<dbReference type="InterPro" id="IPR009100">
    <property type="entry name" value="AcylCoA_DH/oxidase_NM_dom_sf"/>
</dbReference>
<organism evidence="4 5">
    <name type="scientific">Chryseosolibacter indicus</name>
    <dbReference type="NCBI Taxonomy" id="2782351"/>
    <lineage>
        <taxon>Bacteria</taxon>
        <taxon>Pseudomonadati</taxon>
        <taxon>Bacteroidota</taxon>
        <taxon>Cytophagia</taxon>
        <taxon>Cytophagales</taxon>
        <taxon>Chryseotaleaceae</taxon>
        <taxon>Chryseosolibacter</taxon>
    </lineage>
</organism>
<dbReference type="PIRSF" id="PIRSF016578">
    <property type="entry name" value="HsaA"/>
    <property type="match status" value="1"/>
</dbReference>
<sequence length="366" mass="41197">MVLEIEHPSAYLDKSLVTRIRNVAHEAERACRLQTDQLNIIYEQGWFKMYVPHEFGGLELSLPEILRIEESLAWVDGSTAWVVTLCSGAVWFIGFLDDTISNEYFHDKNVCLAGTGRATGIATITEHGYEVTGHWKYASGSFHATCFTANCLIYKDEKQVLNDDGSPLVRAFIFKKDEVNIVERWPAMGMLATTSHSFELKNVSVPANRSFIIDPLHAKLSQPVFRFPFMQLAETTLTVNLSGMALRFIDLCEDILNDENDKNLVKDKFKHSIESCKRRINDLRVLFFTSAEAGWQSIVAGDAIPAVILSEISEASHSLAQGSRQVINELYPYCGLAAADTTTEINRVWRNFHTAAQHALFRNNIS</sequence>
<dbReference type="RefSeq" id="WP_254156076.1">
    <property type="nucleotide sequence ID" value="NZ_JAHESD010000070.1"/>
</dbReference>